<dbReference type="PROSITE" id="PS50293">
    <property type="entry name" value="TPR_REGION"/>
    <property type="match status" value="1"/>
</dbReference>
<feature type="compositionally biased region" description="Basic residues" evidence="4">
    <location>
        <begin position="439"/>
        <end position="448"/>
    </location>
</feature>
<feature type="repeat" description="TPR" evidence="3">
    <location>
        <begin position="789"/>
        <end position="822"/>
    </location>
</feature>
<dbReference type="SUPFAM" id="SSF48452">
    <property type="entry name" value="TPR-like"/>
    <property type="match status" value="5"/>
</dbReference>
<feature type="region of interest" description="Disordered" evidence="4">
    <location>
        <begin position="421"/>
        <end position="460"/>
    </location>
</feature>
<feature type="region of interest" description="Disordered" evidence="4">
    <location>
        <begin position="1544"/>
        <end position="1563"/>
    </location>
</feature>
<keyword evidence="6" id="KW-1185">Reference proteome</keyword>
<evidence type="ECO:0000313" key="5">
    <source>
        <dbReference type="EMBL" id="KAK1925348.1"/>
    </source>
</evidence>
<proteinExistence type="predicted"/>
<dbReference type="SMART" id="SM00028">
    <property type="entry name" value="TPR"/>
    <property type="match status" value="11"/>
</dbReference>
<dbReference type="InterPro" id="IPR019734">
    <property type="entry name" value="TPR_rpt"/>
</dbReference>
<evidence type="ECO:0000313" key="6">
    <source>
        <dbReference type="Proteomes" id="UP001182556"/>
    </source>
</evidence>
<comment type="caution">
    <text evidence="5">The sequence shown here is derived from an EMBL/GenBank/DDBJ whole genome shotgun (WGS) entry which is preliminary data.</text>
</comment>
<feature type="compositionally biased region" description="Low complexity" evidence="4">
    <location>
        <begin position="295"/>
        <end position="316"/>
    </location>
</feature>
<evidence type="ECO:0000256" key="1">
    <source>
        <dbReference type="ARBA" id="ARBA00022737"/>
    </source>
</evidence>
<feature type="repeat" description="TPR" evidence="3">
    <location>
        <begin position="1108"/>
        <end position="1141"/>
    </location>
</feature>
<evidence type="ECO:0000256" key="4">
    <source>
        <dbReference type="SAM" id="MobiDB-lite"/>
    </source>
</evidence>
<feature type="repeat" description="TPR" evidence="3">
    <location>
        <begin position="857"/>
        <end position="890"/>
    </location>
</feature>
<dbReference type="Pfam" id="PF13432">
    <property type="entry name" value="TPR_16"/>
    <property type="match status" value="2"/>
</dbReference>
<feature type="repeat" description="TPR" evidence="3">
    <location>
        <begin position="42"/>
        <end position="75"/>
    </location>
</feature>
<reference evidence="5" key="1">
    <citation type="submission" date="2023-02" db="EMBL/GenBank/DDBJ databases">
        <title>Identification and recombinant expression of a fungal hydrolase from Papiliotrema laurentii that hydrolyzes apple cutin and clears colloidal polyester polyurethane.</title>
        <authorList>
            <consortium name="DOE Joint Genome Institute"/>
            <person name="Roman V.A."/>
            <person name="Bojanowski C."/>
            <person name="Crable B.R."/>
            <person name="Wagner D.N."/>
            <person name="Hung C.S."/>
            <person name="Nadeau L.J."/>
            <person name="Schratz L."/>
            <person name="Haridas S."/>
            <person name="Pangilinan J."/>
            <person name="Lipzen A."/>
            <person name="Na H."/>
            <person name="Yan M."/>
            <person name="Ng V."/>
            <person name="Grigoriev I.V."/>
            <person name="Spatafora J.W."/>
            <person name="Barlow D."/>
            <person name="Biffinger J."/>
            <person name="Kelley-Loughnane N."/>
            <person name="Varaljay V.A."/>
            <person name="Crookes-Goodson W.J."/>
        </authorList>
    </citation>
    <scope>NUCLEOTIDE SEQUENCE</scope>
    <source>
        <strain evidence="5">5307AH</strain>
    </source>
</reference>
<evidence type="ECO:0000256" key="2">
    <source>
        <dbReference type="ARBA" id="ARBA00022803"/>
    </source>
</evidence>
<dbReference type="PANTHER" id="PTHR15704">
    <property type="entry name" value="SUPERKILLER 3 PROTEIN-RELATED"/>
    <property type="match status" value="1"/>
</dbReference>
<feature type="region of interest" description="Disordered" evidence="4">
    <location>
        <begin position="291"/>
        <end position="319"/>
    </location>
</feature>
<accession>A0AAD9FSG9</accession>
<dbReference type="Proteomes" id="UP001182556">
    <property type="component" value="Unassembled WGS sequence"/>
</dbReference>
<dbReference type="GO" id="GO:0055087">
    <property type="term" value="C:Ski complex"/>
    <property type="evidence" value="ECO:0007669"/>
    <property type="project" value="InterPro"/>
</dbReference>
<dbReference type="GO" id="GO:0006401">
    <property type="term" value="P:RNA catabolic process"/>
    <property type="evidence" value="ECO:0007669"/>
    <property type="project" value="InterPro"/>
</dbReference>
<evidence type="ECO:0008006" key="7">
    <source>
        <dbReference type="Google" id="ProtNLM"/>
    </source>
</evidence>
<dbReference type="PANTHER" id="PTHR15704:SF7">
    <property type="entry name" value="SUPERKILLER COMPLEX PROTEIN 3"/>
    <property type="match status" value="1"/>
</dbReference>
<dbReference type="Pfam" id="PF13181">
    <property type="entry name" value="TPR_8"/>
    <property type="match status" value="1"/>
</dbReference>
<dbReference type="Gene3D" id="1.25.40.10">
    <property type="entry name" value="Tetratricopeptide repeat domain"/>
    <property type="match status" value="4"/>
</dbReference>
<keyword evidence="1" id="KW-0677">Repeat</keyword>
<keyword evidence="2 3" id="KW-0802">TPR repeat</keyword>
<sequence length="1563" mass="171858">MATIKKALKSIKSKLEAQEPEAALFECTELLKSIDPKSPEAISVLCFRGLALNQTDRKDEAEKSYLHAFKLDPTHPLAEQALRKLYERGNHWDKLGDLLERIVQAAFDRSDAERCSSALQDLLTVRSAHGPQDALYRALHLLLPSSPLVPLLQTLPPPQGSYTPLVTPKYPPESLNTLPTLPSPLPHVLHLLSSLPLLLHLLIRAQVLVHQEVESTVKAGRQRLGAGPEHEVRRKTDGQVLGGELGMTMVDLLREVSGHPGVDEAVRRDVEVQEFNFWRKLVASLKPEEKKPKVAKPAPKAGGMISTGSMISSSAPKVKKPSAEDLADIPELFRPRSYTRPTREEALKRTDGLASGFVLLDVASKGAEEAWSWVIEGRDEPSIFYDLELLHKFARAFPASPLTDFIDDYCRWFKLPLPDPDEEDEEVTAQKPTEEAGKPKKRSWKKSKAALNARERRKARRLAKRDGTLVEDIDQEERDELVASMSKLIDKLPKSIFANRVMARISIQEEDWANAIAYAEQGRKLVKAVEGERGTSMAGVQISLDAALGIALVPYFPPKHHVRAARLLDGVLRAETTNAEARFARAQILETSDMWAEARSHFQIILDQGGDEKEMVAAREELGWCLVNEGKLGEGRDILEEVVGIRDSRWEQTGKEDEAFPRARAWWRLGKTEWAIGDEESKQNAQDWFMASIRALPSFAPPYSALGMCYLDASPPDMDRALKCFQKAFELDPTETDAARRLAQGYADDDEWARVREVATRVMEGEGGVEGVAGGDNVNAKGRFAPKNGWAWKALGSTEMHYKQWAKAAQAFQIALRAEPEDVSMLVQLGESYVRAGRHTAGLKTLQHALELDPKNWIAMYDIGEIYLQLGSFDQAVETFEKVIEVAGPGQVGLMAKLSDTMLSQGRHNAAGGFRERSRNAFHGAIRIAGDVLRLGVGHRPWAWKVIGDAAFELATHETSITDAGLSSEFILPVLQLLIDDDTDRRSTVDGLGHAANLLQSPVDTNTTLRSSVFAFAYRAYLLKNETRVADPALYDLASALHALAGRLGDDEKKACVKAAIGAIRLALERDPGDERLWNALGVICADGGEEVAQHAFVVSLELYSKDPIVWVNLGYLYLKLEDFELAGECFLKAQIMDPDCAKAWLGQGLLADKNGDRDHARALYAHSVTLSAGSLLEADLAQAVSAFLPLVNAAADPALLHAPAFALKHYTHQKPKDAAALHLYALICERLGLVDEASASLEHAANLLEEEFEASESTEIEEAYCIALSNLGRVRLSAGQYALALDAYTNVWGLVGSLEGSEGLTGRLKIQSRLGQALAYSWLEDVDKSLEGFQAALDIASSEAIKSDVAVLLARTLWGLGGEEARETAKNHLLECLSQDAAPVKVIYTLAAVALVSSDSDLLDAAISELANISPQRVILEDPESHVPLVLSTHALIDDKPEDAVRAYETALQFVPTDWKTRNRLARLLLDDEKYEEAVDLLNVETGPGVAASLMAEMAKLKGSARILLDDRRGLSDLMAAVKLCPWDEKCWKGLEWGRQAAEGLPEPEVEAEVQPSEVAAE</sequence>
<gene>
    <name evidence="5" type="ORF">DB88DRAFT_450869</name>
</gene>
<dbReference type="PROSITE" id="PS50005">
    <property type="entry name" value="TPR"/>
    <property type="match status" value="5"/>
</dbReference>
<dbReference type="InterPro" id="IPR011990">
    <property type="entry name" value="TPR-like_helical_dom_sf"/>
</dbReference>
<dbReference type="InterPro" id="IPR039226">
    <property type="entry name" value="Ski3/TTC37"/>
</dbReference>
<name>A0AAD9FSG9_PAPLA</name>
<dbReference type="EMBL" id="JAODAN010000003">
    <property type="protein sequence ID" value="KAK1925348.1"/>
    <property type="molecule type" value="Genomic_DNA"/>
</dbReference>
<protein>
    <recommendedName>
        <fullName evidence="7">Superkiller protein 3</fullName>
    </recommendedName>
</protein>
<evidence type="ECO:0000256" key="3">
    <source>
        <dbReference type="PROSITE-ProRule" id="PRU00339"/>
    </source>
</evidence>
<organism evidence="5 6">
    <name type="scientific">Papiliotrema laurentii</name>
    <name type="common">Cryptococcus laurentii</name>
    <dbReference type="NCBI Taxonomy" id="5418"/>
    <lineage>
        <taxon>Eukaryota</taxon>
        <taxon>Fungi</taxon>
        <taxon>Dikarya</taxon>
        <taxon>Basidiomycota</taxon>
        <taxon>Agaricomycotina</taxon>
        <taxon>Tremellomycetes</taxon>
        <taxon>Tremellales</taxon>
        <taxon>Rhynchogastremaceae</taxon>
        <taxon>Papiliotrema</taxon>
    </lineage>
</organism>
<feature type="repeat" description="TPR" evidence="3">
    <location>
        <begin position="823"/>
        <end position="856"/>
    </location>
</feature>